<dbReference type="GO" id="GO:0008233">
    <property type="term" value="F:peptidase activity"/>
    <property type="evidence" value="ECO:0007669"/>
    <property type="project" value="UniProtKB-KW"/>
</dbReference>
<dbReference type="GO" id="GO:0006508">
    <property type="term" value="P:proteolysis"/>
    <property type="evidence" value="ECO:0007669"/>
    <property type="project" value="UniProtKB-KW"/>
</dbReference>
<dbReference type="PANTHER" id="PTHR42648">
    <property type="entry name" value="TRANSPOSASE, PUTATIVE-RELATED"/>
    <property type="match status" value="1"/>
</dbReference>
<dbReference type="SUPFAM" id="SSF53098">
    <property type="entry name" value="Ribonuclease H-like"/>
    <property type="match status" value="1"/>
</dbReference>
<dbReference type="EMBL" id="UZAU01000073">
    <property type="status" value="NOT_ANNOTATED_CDS"/>
    <property type="molecule type" value="Genomic_DNA"/>
</dbReference>
<proteinExistence type="predicted"/>
<dbReference type="InterPro" id="IPR054722">
    <property type="entry name" value="PolX-like_BBD"/>
</dbReference>
<sequence>MYGKDSLALEEVQNTLMSKELKRKLELQEEGVGDGLLIRATHLRKDCPVLRNYNSKKVGNADVVLDGEDTDGYVSASVLTISKNGSKGVWIIDSGYSFDIYPNRSQFLSYATIKIGTVKLGDSRTCPILGIGTVMLNLDGGNVTKLRHVRHVPDIKRNLMSFAMMDQDGCSVKVENGMLKVIKGSTTVMTRVTRNGIYILNGSSAKNHVNATILDKNRSTMIWHKRLGHISHGCLKYLRKKGVFGKEQITDMDLFEQCVLRKSTKIKFGIGKCTSSNKLDYLHLDVWGLPRTLSRGGPRYFLTIIDVYTRYVWIHILKNKYDAFNKFKELRGMLETQT</sequence>
<dbReference type="OMA" id="ELGANEM"/>
<dbReference type="InterPro" id="IPR025724">
    <property type="entry name" value="GAG-pre-integrase_dom"/>
</dbReference>
<dbReference type="Pfam" id="PF13976">
    <property type="entry name" value="gag_pre-integrs"/>
    <property type="match status" value="1"/>
</dbReference>
<evidence type="ECO:0000256" key="1">
    <source>
        <dbReference type="ARBA" id="ARBA00022670"/>
    </source>
</evidence>
<dbReference type="PANTHER" id="PTHR42648:SF28">
    <property type="entry name" value="TRANSPOSON-ENCODED PROTEIN WITH RIBONUCLEASE H-LIKE AND RETROVIRUS ZINC FINGER-LIKE DOMAINS"/>
    <property type="match status" value="1"/>
</dbReference>
<feature type="domain" description="GAG-pre-integrase" evidence="2">
    <location>
        <begin position="196"/>
        <end position="263"/>
    </location>
</feature>
<evidence type="ECO:0000259" key="3">
    <source>
        <dbReference type="Pfam" id="PF22936"/>
    </source>
</evidence>
<keyword evidence="1" id="KW-0378">Hydrolase</keyword>
<dbReference type="Pfam" id="PF22936">
    <property type="entry name" value="Pol_BBD"/>
    <property type="match status" value="1"/>
</dbReference>
<keyword evidence="1" id="KW-0645">Protease</keyword>
<evidence type="ECO:0008006" key="6">
    <source>
        <dbReference type="Google" id="ProtNLM"/>
    </source>
</evidence>
<reference evidence="4" key="1">
    <citation type="submission" date="2018-11" db="EMBL/GenBank/DDBJ databases">
        <authorList>
            <person name="Grassa J C."/>
        </authorList>
    </citation>
    <scope>NUCLEOTIDE SEQUENCE [LARGE SCALE GENOMIC DNA]</scope>
</reference>
<dbReference type="EnsemblPlants" id="evm.model.01.2444">
    <property type="protein sequence ID" value="cds.evm.model.01.2444"/>
    <property type="gene ID" value="evm.TU.01.2444"/>
</dbReference>
<dbReference type="GO" id="GO:0003676">
    <property type="term" value="F:nucleic acid binding"/>
    <property type="evidence" value="ECO:0007669"/>
    <property type="project" value="InterPro"/>
</dbReference>
<evidence type="ECO:0000259" key="2">
    <source>
        <dbReference type="Pfam" id="PF13976"/>
    </source>
</evidence>
<dbReference type="AlphaFoldDB" id="A0A803NL66"/>
<feature type="domain" description="Retrovirus-related Pol polyprotein from transposon TNT 1-94-like beta-barrel" evidence="3">
    <location>
        <begin position="90"/>
        <end position="170"/>
    </location>
</feature>
<dbReference type="InterPro" id="IPR039537">
    <property type="entry name" value="Retrotran_Ty1/copia-like"/>
</dbReference>
<keyword evidence="5" id="KW-1185">Reference proteome</keyword>
<protein>
    <recommendedName>
        <fullName evidence="6">Retrovirus-related Pol polyprotein from transposon TNT 1-94</fullName>
    </recommendedName>
</protein>
<reference evidence="4" key="2">
    <citation type="submission" date="2021-03" db="UniProtKB">
        <authorList>
            <consortium name="EnsemblPlants"/>
        </authorList>
    </citation>
    <scope>IDENTIFICATION</scope>
</reference>
<organism evidence="4 5">
    <name type="scientific">Cannabis sativa</name>
    <name type="common">Hemp</name>
    <name type="synonym">Marijuana</name>
    <dbReference type="NCBI Taxonomy" id="3483"/>
    <lineage>
        <taxon>Eukaryota</taxon>
        <taxon>Viridiplantae</taxon>
        <taxon>Streptophyta</taxon>
        <taxon>Embryophyta</taxon>
        <taxon>Tracheophyta</taxon>
        <taxon>Spermatophyta</taxon>
        <taxon>Magnoliopsida</taxon>
        <taxon>eudicotyledons</taxon>
        <taxon>Gunneridae</taxon>
        <taxon>Pentapetalae</taxon>
        <taxon>rosids</taxon>
        <taxon>fabids</taxon>
        <taxon>Rosales</taxon>
        <taxon>Cannabaceae</taxon>
        <taxon>Cannabis</taxon>
    </lineage>
</organism>
<evidence type="ECO:0000313" key="4">
    <source>
        <dbReference type="EnsemblPlants" id="cds.evm.model.01.2444"/>
    </source>
</evidence>
<accession>A0A803NL66</accession>
<dbReference type="InterPro" id="IPR012337">
    <property type="entry name" value="RNaseH-like_sf"/>
</dbReference>
<dbReference type="Gramene" id="evm.model.01.2444">
    <property type="protein sequence ID" value="cds.evm.model.01.2444"/>
    <property type="gene ID" value="evm.TU.01.2444"/>
</dbReference>
<dbReference type="Proteomes" id="UP000596661">
    <property type="component" value="Chromosome 1"/>
</dbReference>
<dbReference type="InterPro" id="IPR036397">
    <property type="entry name" value="RNaseH_sf"/>
</dbReference>
<evidence type="ECO:0000313" key="5">
    <source>
        <dbReference type="Proteomes" id="UP000596661"/>
    </source>
</evidence>
<dbReference type="Gene3D" id="3.30.420.10">
    <property type="entry name" value="Ribonuclease H-like superfamily/Ribonuclease H"/>
    <property type="match status" value="1"/>
</dbReference>
<name>A0A803NL66_CANSA</name>